<dbReference type="Pfam" id="PF04230">
    <property type="entry name" value="PS_pyruv_trans"/>
    <property type="match status" value="1"/>
</dbReference>
<accession>A0A1Q5PRN0</accession>
<proteinExistence type="predicted"/>
<evidence type="ECO:0000313" key="3">
    <source>
        <dbReference type="Proteomes" id="UP000186465"/>
    </source>
</evidence>
<protein>
    <recommendedName>
        <fullName evidence="1">Polysaccharide pyruvyl transferase domain-containing protein</fullName>
    </recommendedName>
</protein>
<feature type="domain" description="Polysaccharide pyruvyl transferase" evidence="1">
    <location>
        <begin position="16"/>
        <end position="334"/>
    </location>
</feature>
<dbReference type="PANTHER" id="PTHR36836:SF1">
    <property type="entry name" value="COLANIC ACID BIOSYNTHESIS PROTEIN WCAK"/>
    <property type="match status" value="1"/>
</dbReference>
<keyword evidence="3" id="KW-1185">Reference proteome</keyword>
<dbReference type="EMBL" id="MPDM01000002">
    <property type="protein sequence ID" value="OKL50216.1"/>
    <property type="molecule type" value="Genomic_DNA"/>
</dbReference>
<reference evidence="3" key="1">
    <citation type="submission" date="2016-11" db="EMBL/GenBank/DDBJ databases">
        <title>Actinomyces gypaetusis sp. nov. isolated from Gypaetus barbatus in Qinghai Tibet Plateau China.</title>
        <authorList>
            <person name="Meng X."/>
        </authorList>
    </citation>
    <scope>NUCLEOTIDE SEQUENCE [LARGE SCALE GENOMIC DNA]</scope>
    <source>
        <strain evidence="3">DSM 15383</strain>
    </source>
</reference>
<dbReference type="OrthoDB" id="3268731at2"/>
<evidence type="ECO:0000313" key="2">
    <source>
        <dbReference type="EMBL" id="OKL50216.1"/>
    </source>
</evidence>
<dbReference type="STRING" id="156892.BM477_02145"/>
<organism evidence="2 3">
    <name type="scientific">Boudabousia marimammalium</name>
    <dbReference type="NCBI Taxonomy" id="156892"/>
    <lineage>
        <taxon>Bacteria</taxon>
        <taxon>Bacillati</taxon>
        <taxon>Actinomycetota</taxon>
        <taxon>Actinomycetes</taxon>
        <taxon>Actinomycetales</taxon>
        <taxon>Actinomycetaceae</taxon>
        <taxon>Boudabousia</taxon>
    </lineage>
</organism>
<gene>
    <name evidence="2" type="ORF">BM477_02145</name>
</gene>
<dbReference type="InterPro" id="IPR007345">
    <property type="entry name" value="Polysacch_pyruvyl_Trfase"/>
</dbReference>
<evidence type="ECO:0000259" key="1">
    <source>
        <dbReference type="Pfam" id="PF04230"/>
    </source>
</evidence>
<dbReference type="RefSeq" id="WP_075361041.1">
    <property type="nucleotide sequence ID" value="NZ_MPDM01000002.1"/>
</dbReference>
<comment type="caution">
    <text evidence="2">The sequence shown here is derived from an EMBL/GenBank/DDBJ whole genome shotgun (WGS) entry which is preliminary data.</text>
</comment>
<name>A0A1Q5PRN0_9ACTO</name>
<dbReference type="AlphaFoldDB" id="A0A1Q5PRN0"/>
<dbReference type="Proteomes" id="UP000186465">
    <property type="component" value="Unassembled WGS sequence"/>
</dbReference>
<dbReference type="PANTHER" id="PTHR36836">
    <property type="entry name" value="COLANIC ACID BIOSYNTHESIS PROTEIN WCAK"/>
    <property type="match status" value="1"/>
</dbReference>
<sequence>MHIAVLADVGQPVYHVGDEAIGRETARQLVSRGHRVTMLTRDMVATLREFSDLDADAAWTVPFPIAPGRRTYAYEWALKVAERTVDNLHLSAQEVPYPESELFTLVQEISNVDAVLIAGGGSFNSKYGWLFLERLLVMKIAQLCHKKVIVTGQTLGPAITAEDAARAQELLDYALAVGFRDQGSLQLSHQLFPSVYAAAGIDDASFWGLSEAENTATATTENLPQYVAFSLSGESHDIPEPEAVKAWAKLADYTYSVTGLPTLFIPHMAPPRSGQWDEDFQHRVATQMTTPYLELSVEDADASARRLRQVSLMVSNRFHPIVFSLARNIPVLPVVASSYSQQRIDGLLNNWGLPDRTVAIWHLFGPAGHSIIDSVWEERDEYSVFVGKRKSHLLEFSQKWWNSIDDIFRGGNGKLPNLVEANSRFATLSSPYLQLVNTHNSFSSQIVAEIAQLEEEREADRLDFMQSGRQDDPFGLIGRADAFADARFHYDHVHGSWMPSRPEWAQN</sequence>